<dbReference type="Proteomes" id="UP000054217">
    <property type="component" value="Unassembled WGS sequence"/>
</dbReference>
<reference evidence="2 3" key="1">
    <citation type="submission" date="2014-04" db="EMBL/GenBank/DDBJ databases">
        <authorList>
            <consortium name="DOE Joint Genome Institute"/>
            <person name="Kuo A."/>
            <person name="Kohler A."/>
            <person name="Costa M.D."/>
            <person name="Nagy L.G."/>
            <person name="Floudas D."/>
            <person name="Copeland A."/>
            <person name="Barry K.W."/>
            <person name="Cichocki N."/>
            <person name="Veneault-Fourrey C."/>
            <person name="LaButti K."/>
            <person name="Lindquist E.A."/>
            <person name="Lipzen A."/>
            <person name="Lundell T."/>
            <person name="Morin E."/>
            <person name="Murat C."/>
            <person name="Sun H."/>
            <person name="Tunlid A."/>
            <person name="Henrissat B."/>
            <person name="Grigoriev I.V."/>
            <person name="Hibbett D.S."/>
            <person name="Martin F."/>
            <person name="Nordberg H.P."/>
            <person name="Cantor M.N."/>
            <person name="Hua S.X."/>
        </authorList>
    </citation>
    <scope>NUCLEOTIDE SEQUENCE [LARGE SCALE GENOMIC DNA]</scope>
    <source>
        <strain evidence="2 3">Marx 270</strain>
    </source>
</reference>
<name>A0A0C3P873_PISTI</name>
<proteinExistence type="predicted"/>
<gene>
    <name evidence="2" type="ORF">M404DRAFT_996512</name>
</gene>
<keyword evidence="3" id="KW-1185">Reference proteome</keyword>
<organism evidence="2 3">
    <name type="scientific">Pisolithus tinctorius Marx 270</name>
    <dbReference type="NCBI Taxonomy" id="870435"/>
    <lineage>
        <taxon>Eukaryota</taxon>
        <taxon>Fungi</taxon>
        <taxon>Dikarya</taxon>
        <taxon>Basidiomycota</taxon>
        <taxon>Agaricomycotina</taxon>
        <taxon>Agaricomycetes</taxon>
        <taxon>Agaricomycetidae</taxon>
        <taxon>Boletales</taxon>
        <taxon>Sclerodermatineae</taxon>
        <taxon>Pisolithaceae</taxon>
        <taxon>Pisolithus</taxon>
    </lineage>
</organism>
<sequence>MTAVRGHPLYGYVIILQIGARTSMICVPFLVSARSVQTCATLTDPNQFLTGPQLTRPASSKVQPKIHLGRHVENGRTPAWIPLCLAGS</sequence>
<keyword evidence="1" id="KW-0812">Transmembrane</keyword>
<dbReference type="AlphaFoldDB" id="A0A0C3P873"/>
<accession>A0A0C3P873</accession>
<evidence type="ECO:0000313" key="2">
    <source>
        <dbReference type="EMBL" id="KIO09675.1"/>
    </source>
</evidence>
<protein>
    <submittedName>
        <fullName evidence="2">Uncharacterized protein</fullName>
    </submittedName>
</protein>
<evidence type="ECO:0000256" key="1">
    <source>
        <dbReference type="SAM" id="Phobius"/>
    </source>
</evidence>
<feature type="transmembrane region" description="Helical" evidence="1">
    <location>
        <begin position="9"/>
        <end position="31"/>
    </location>
</feature>
<dbReference type="HOGENOM" id="CLU_2469973_0_0_1"/>
<keyword evidence="1" id="KW-0472">Membrane</keyword>
<reference evidence="3" key="2">
    <citation type="submission" date="2015-01" db="EMBL/GenBank/DDBJ databases">
        <title>Evolutionary Origins and Diversification of the Mycorrhizal Mutualists.</title>
        <authorList>
            <consortium name="DOE Joint Genome Institute"/>
            <consortium name="Mycorrhizal Genomics Consortium"/>
            <person name="Kohler A."/>
            <person name="Kuo A."/>
            <person name="Nagy L.G."/>
            <person name="Floudas D."/>
            <person name="Copeland A."/>
            <person name="Barry K.W."/>
            <person name="Cichocki N."/>
            <person name="Veneault-Fourrey C."/>
            <person name="LaButti K."/>
            <person name="Lindquist E.A."/>
            <person name="Lipzen A."/>
            <person name="Lundell T."/>
            <person name="Morin E."/>
            <person name="Murat C."/>
            <person name="Riley R."/>
            <person name="Ohm R."/>
            <person name="Sun H."/>
            <person name="Tunlid A."/>
            <person name="Henrissat B."/>
            <person name="Grigoriev I.V."/>
            <person name="Hibbett D.S."/>
            <person name="Martin F."/>
        </authorList>
    </citation>
    <scope>NUCLEOTIDE SEQUENCE [LARGE SCALE GENOMIC DNA]</scope>
    <source>
        <strain evidence="3">Marx 270</strain>
    </source>
</reference>
<dbReference type="EMBL" id="KN831954">
    <property type="protein sequence ID" value="KIO09675.1"/>
    <property type="molecule type" value="Genomic_DNA"/>
</dbReference>
<keyword evidence="1" id="KW-1133">Transmembrane helix</keyword>
<dbReference type="InParanoid" id="A0A0C3P873"/>
<evidence type="ECO:0000313" key="3">
    <source>
        <dbReference type="Proteomes" id="UP000054217"/>
    </source>
</evidence>